<organism evidence="1">
    <name type="scientific">Arundo donax</name>
    <name type="common">Giant reed</name>
    <name type="synonym">Donax arundinaceus</name>
    <dbReference type="NCBI Taxonomy" id="35708"/>
    <lineage>
        <taxon>Eukaryota</taxon>
        <taxon>Viridiplantae</taxon>
        <taxon>Streptophyta</taxon>
        <taxon>Embryophyta</taxon>
        <taxon>Tracheophyta</taxon>
        <taxon>Spermatophyta</taxon>
        <taxon>Magnoliopsida</taxon>
        <taxon>Liliopsida</taxon>
        <taxon>Poales</taxon>
        <taxon>Poaceae</taxon>
        <taxon>PACMAD clade</taxon>
        <taxon>Arundinoideae</taxon>
        <taxon>Arundineae</taxon>
        <taxon>Arundo</taxon>
    </lineage>
</organism>
<evidence type="ECO:0000313" key="1">
    <source>
        <dbReference type="EMBL" id="JAD18186.1"/>
    </source>
</evidence>
<accession>A0A0A8XWF7</accession>
<reference evidence="1" key="2">
    <citation type="journal article" date="2015" name="Data Brief">
        <title>Shoot transcriptome of the giant reed, Arundo donax.</title>
        <authorList>
            <person name="Barrero R.A."/>
            <person name="Guerrero F.D."/>
            <person name="Moolhuijzen P."/>
            <person name="Goolsby J.A."/>
            <person name="Tidwell J."/>
            <person name="Bellgard S.E."/>
            <person name="Bellgard M.I."/>
        </authorList>
    </citation>
    <scope>NUCLEOTIDE SEQUENCE</scope>
    <source>
        <tissue evidence="1">Shoot tissue taken approximately 20 cm above the soil surface</tissue>
    </source>
</reference>
<dbReference type="EMBL" id="GBRH01279709">
    <property type="protein sequence ID" value="JAD18186.1"/>
    <property type="molecule type" value="Transcribed_RNA"/>
</dbReference>
<proteinExistence type="predicted"/>
<sequence length="84" mass="9417">MCSLCMIKHAQILHFKIVRRGLLRRVHGAYLNAGDDPDGVLLRRFHGLQDAGHRVVISQCKYFHPVAVHALHELGGRERSVAAP</sequence>
<reference evidence="1" key="1">
    <citation type="submission" date="2014-09" db="EMBL/GenBank/DDBJ databases">
        <authorList>
            <person name="Magalhaes I.L.F."/>
            <person name="Oliveira U."/>
            <person name="Santos F.R."/>
            <person name="Vidigal T.H.D.A."/>
            <person name="Brescovit A.D."/>
            <person name="Santos A.J."/>
        </authorList>
    </citation>
    <scope>NUCLEOTIDE SEQUENCE</scope>
    <source>
        <tissue evidence="1">Shoot tissue taken approximately 20 cm above the soil surface</tissue>
    </source>
</reference>
<protein>
    <submittedName>
        <fullName evidence="1">Uncharacterized protein</fullName>
    </submittedName>
</protein>
<name>A0A0A8XWF7_ARUDO</name>
<dbReference type="AlphaFoldDB" id="A0A0A8XWF7"/>